<dbReference type="Gene3D" id="2.30.42.10">
    <property type="match status" value="1"/>
</dbReference>
<proteinExistence type="predicted"/>
<keyword evidence="2" id="KW-1133">Transmembrane helix</keyword>
<organism evidence="3 4">
    <name type="scientific">Bacteriovorax antarcticus</name>
    <dbReference type="NCBI Taxonomy" id="3088717"/>
    <lineage>
        <taxon>Bacteria</taxon>
        <taxon>Pseudomonadati</taxon>
        <taxon>Bdellovibrionota</taxon>
        <taxon>Bacteriovoracia</taxon>
        <taxon>Bacteriovoracales</taxon>
        <taxon>Bacteriovoracaceae</taxon>
        <taxon>Bacteriovorax</taxon>
    </lineage>
</organism>
<dbReference type="InterPro" id="IPR036034">
    <property type="entry name" value="PDZ_sf"/>
</dbReference>
<evidence type="ECO:0000313" key="4">
    <source>
        <dbReference type="Proteomes" id="UP001302274"/>
    </source>
</evidence>
<protein>
    <recommendedName>
        <fullName evidence="5">PDZ domain-containing protein</fullName>
    </recommendedName>
</protein>
<evidence type="ECO:0008006" key="5">
    <source>
        <dbReference type="Google" id="ProtNLM"/>
    </source>
</evidence>
<evidence type="ECO:0000256" key="1">
    <source>
        <dbReference type="SAM" id="MobiDB-lite"/>
    </source>
</evidence>
<dbReference type="EMBL" id="JAYGJQ010000002">
    <property type="protein sequence ID" value="MEA9357932.1"/>
    <property type="molecule type" value="Genomic_DNA"/>
</dbReference>
<comment type="caution">
    <text evidence="3">The sequence shown here is derived from an EMBL/GenBank/DDBJ whole genome shotgun (WGS) entry which is preliminary data.</text>
</comment>
<keyword evidence="2" id="KW-0812">Transmembrane</keyword>
<dbReference type="RefSeq" id="WP_323578125.1">
    <property type="nucleotide sequence ID" value="NZ_JAYGJQ010000002.1"/>
</dbReference>
<feature type="region of interest" description="Disordered" evidence="1">
    <location>
        <begin position="37"/>
        <end position="73"/>
    </location>
</feature>
<gene>
    <name evidence="3" type="ORF">SHI21_17000</name>
</gene>
<reference evidence="3 4" key="1">
    <citation type="submission" date="2023-11" db="EMBL/GenBank/DDBJ databases">
        <title>A Novel Polar Bacteriovorax (B. antarcticus) Isolated from the Biocrust in Antarctica.</title>
        <authorList>
            <person name="Mun W."/>
            <person name="Choi S.Y."/>
            <person name="Mitchell R.J."/>
        </authorList>
    </citation>
    <scope>NUCLEOTIDE SEQUENCE [LARGE SCALE GENOMIC DNA]</scope>
    <source>
        <strain evidence="3 4">PP10</strain>
    </source>
</reference>
<accession>A0ABU5VZB3</accession>
<name>A0ABU5VZB3_9BACT</name>
<feature type="compositionally biased region" description="Acidic residues" evidence="1">
    <location>
        <begin position="41"/>
        <end position="59"/>
    </location>
</feature>
<dbReference type="SUPFAM" id="SSF50156">
    <property type="entry name" value="PDZ domain-like"/>
    <property type="match status" value="1"/>
</dbReference>
<feature type="transmembrane region" description="Helical" evidence="2">
    <location>
        <begin position="206"/>
        <end position="223"/>
    </location>
</feature>
<keyword evidence="4" id="KW-1185">Reference proteome</keyword>
<keyword evidence="2" id="KW-0472">Membrane</keyword>
<dbReference type="Proteomes" id="UP001302274">
    <property type="component" value="Unassembled WGS sequence"/>
</dbReference>
<sequence>MEGEFERSTGVVSNGCETSMKKFNFNFKFLDRFKKTKSDDIESQVDDLNDDSSNEEEENFAFQEMPRTKHSEDATLTKSQILEEEGFSDDNPEDFAEKTLSNFNLDKFREENQHLINDNLGEDATDTNMTFEEMGKSASPTTPPEKTKSRFKIKFPKFGKSYDSTDSFDRPNLKDRFSGSPMKSLDKFSWNDFVLKLFSPYTRGKVHGVFIILLVVTFTYLIGKGTALFLGRSTPVVTTVKSNITMPIEKTDTTLQDINRISSTNLFNIKESDRNETKKEQKDIASIICLDAEKPTAEPLKLLDTIVLQDSVKSVASVQVRGSSDLVNVREGEQINNAVEVSKINRMKIILKNLTTGDCEYIASEDEEAPAQMPNIQIMSKKQAKSFFKSTNPMIKNAGNNFKIKRQFRDKMISNMSEVLTQAKAIQITNPDGSLSFKMTEVVPGSIYSQLNIQNDDIITSINGKKIENLNELMTLMGRIKDIDAFQIGLKRNGMNENLEYGFE</sequence>
<evidence type="ECO:0000313" key="3">
    <source>
        <dbReference type="EMBL" id="MEA9357932.1"/>
    </source>
</evidence>
<evidence type="ECO:0000256" key="2">
    <source>
        <dbReference type="SAM" id="Phobius"/>
    </source>
</evidence>